<evidence type="ECO:0000313" key="2">
    <source>
        <dbReference type="Proteomes" id="UP000515480"/>
    </source>
</evidence>
<dbReference type="Proteomes" id="UP000515480">
    <property type="component" value="Chromosome"/>
</dbReference>
<sequence>MFIIISHLWYDTAHDFEMGQARVFRCDRITAVEECMDVAGMPLSSFARPSEELYRRADALSFVVEITAKGRDFFYKEHYSSMRLVEENGRYYIHGFYNVGEEEFIADYFIHYGDEVQTVESMALREVIRTRLRTLTMHYKEMA</sequence>
<evidence type="ECO:0000313" key="1">
    <source>
        <dbReference type="EMBL" id="QNH53751.1"/>
    </source>
</evidence>
<keyword evidence="2" id="KW-1185">Reference proteome</keyword>
<organism evidence="1 2">
    <name type="scientific">Selenomonas timonae</name>
    <dbReference type="NCBI Taxonomy" id="2754044"/>
    <lineage>
        <taxon>Bacteria</taxon>
        <taxon>Bacillati</taxon>
        <taxon>Bacillota</taxon>
        <taxon>Negativicutes</taxon>
        <taxon>Selenomonadales</taxon>
        <taxon>Selenomonadaceae</taxon>
        <taxon>Selenomonas</taxon>
    </lineage>
</organism>
<accession>A0A7G7VI08</accession>
<gene>
    <name evidence="1" type="ORF">H1B31_07640</name>
</gene>
<name>A0A7G7VI08_9FIRM</name>
<reference evidence="1 2" key="1">
    <citation type="submission" date="2020-07" db="EMBL/GenBank/DDBJ databases">
        <title>Complete genome and description of Selenomonas timonensis sp. nov., a new bacterium isolated from a gingivitis subject.</title>
        <authorList>
            <person name="Antezack A."/>
        </authorList>
    </citation>
    <scope>NUCLEOTIDE SEQUENCE [LARGE SCALE GENOMIC DNA]</scope>
    <source>
        <strain evidence="1 2">Marseille-Q3039</strain>
    </source>
</reference>
<protein>
    <submittedName>
        <fullName evidence="1">WYL domain-containing protein</fullName>
    </submittedName>
</protein>
<dbReference type="EMBL" id="CP060204">
    <property type="protein sequence ID" value="QNH53751.1"/>
    <property type="molecule type" value="Genomic_DNA"/>
</dbReference>
<dbReference type="RefSeq" id="WP_185979876.1">
    <property type="nucleotide sequence ID" value="NZ_CP060204.1"/>
</dbReference>
<proteinExistence type="predicted"/>
<dbReference type="AlphaFoldDB" id="A0A7G7VI08"/>
<dbReference type="KEGG" id="stim:H1B31_07640"/>